<gene>
    <name evidence="2" type="ORF">EDB81DRAFT_29129</name>
</gene>
<dbReference type="AlphaFoldDB" id="A0A9P9FV63"/>
<dbReference type="OrthoDB" id="4062651at2759"/>
<evidence type="ECO:0000313" key="3">
    <source>
        <dbReference type="Proteomes" id="UP000738349"/>
    </source>
</evidence>
<feature type="compositionally biased region" description="Basic and acidic residues" evidence="1">
    <location>
        <begin position="1"/>
        <end position="11"/>
    </location>
</feature>
<protein>
    <submittedName>
        <fullName evidence="2">Uncharacterized protein</fullName>
    </submittedName>
</protein>
<organism evidence="2 3">
    <name type="scientific">Dactylonectria macrodidyma</name>
    <dbReference type="NCBI Taxonomy" id="307937"/>
    <lineage>
        <taxon>Eukaryota</taxon>
        <taxon>Fungi</taxon>
        <taxon>Dikarya</taxon>
        <taxon>Ascomycota</taxon>
        <taxon>Pezizomycotina</taxon>
        <taxon>Sordariomycetes</taxon>
        <taxon>Hypocreomycetidae</taxon>
        <taxon>Hypocreales</taxon>
        <taxon>Nectriaceae</taxon>
        <taxon>Dactylonectria</taxon>
    </lineage>
</organism>
<dbReference type="EMBL" id="JAGMUV010000001">
    <property type="protein sequence ID" value="KAH7175926.1"/>
    <property type="molecule type" value="Genomic_DNA"/>
</dbReference>
<proteinExistence type="predicted"/>
<accession>A0A9P9FV63</accession>
<comment type="caution">
    <text evidence="2">The sequence shown here is derived from an EMBL/GenBank/DDBJ whole genome shotgun (WGS) entry which is preliminary data.</text>
</comment>
<evidence type="ECO:0000313" key="2">
    <source>
        <dbReference type="EMBL" id="KAH7175926.1"/>
    </source>
</evidence>
<sequence length="95" mass="10968">MLPEWQKRRAGDLSAVHPNDIPEAIDWPPRPKPPQMTISLKDAHGQPFSLTVDKQYERRQDVRDRGDMVLNWERPPQRLLDNGTRVLSSGEVINC</sequence>
<reference evidence="2" key="1">
    <citation type="journal article" date="2021" name="Nat. Commun.">
        <title>Genetic determinants of endophytism in the Arabidopsis root mycobiome.</title>
        <authorList>
            <person name="Mesny F."/>
            <person name="Miyauchi S."/>
            <person name="Thiergart T."/>
            <person name="Pickel B."/>
            <person name="Atanasova L."/>
            <person name="Karlsson M."/>
            <person name="Huettel B."/>
            <person name="Barry K.W."/>
            <person name="Haridas S."/>
            <person name="Chen C."/>
            <person name="Bauer D."/>
            <person name="Andreopoulos W."/>
            <person name="Pangilinan J."/>
            <person name="LaButti K."/>
            <person name="Riley R."/>
            <person name="Lipzen A."/>
            <person name="Clum A."/>
            <person name="Drula E."/>
            <person name="Henrissat B."/>
            <person name="Kohler A."/>
            <person name="Grigoriev I.V."/>
            <person name="Martin F.M."/>
            <person name="Hacquard S."/>
        </authorList>
    </citation>
    <scope>NUCLEOTIDE SEQUENCE</scope>
    <source>
        <strain evidence="2">MPI-CAGE-AT-0147</strain>
    </source>
</reference>
<name>A0A9P9FV63_9HYPO</name>
<dbReference type="Proteomes" id="UP000738349">
    <property type="component" value="Unassembled WGS sequence"/>
</dbReference>
<feature type="region of interest" description="Disordered" evidence="1">
    <location>
        <begin position="1"/>
        <end position="51"/>
    </location>
</feature>
<evidence type="ECO:0000256" key="1">
    <source>
        <dbReference type="SAM" id="MobiDB-lite"/>
    </source>
</evidence>
<keyword evidence="3" id="KW-1185">Reference proteome</keyword>